<keyword evidence="3" id="KW-0633">Potassium transport</keyword>
<feature type="transmembrane region" description="Helical" evidence="13">
    <location>
        <begin position="400"/>
        <end position="421"/>
    </location>
</feature>
<comment type="caution">
    <text evidence="16">The sequence shown here is derived from an EMBL/GenBank/DDBJ whole genome shotgun (WGS) entry which is preliminary data.</text>
</comment>
<keyword evidence="11" id="KW-0407">Ion channel</keyword>
<dbReference type="Gene3D" id="1.10.287.70">
    <property type="match status" value="1"/>
</dbReference>
<dbReference type="PANTHER" id="PTHR11537">
    <property type="entry name" value="VOLTAGE-GATED POTASSIUM CHANNEL"/>
    <property type="match status" value="1"/>
</dbReference>
<evidence type="ECO:0000256" key="2">
    <source>
        <dbReference type="ARBA" id="ARBA00022448"/>
    </source>
</evidence>
<dbReference type="Proteomes" id="UP001249851">
    <property type="component" value="Unassembled WGS sequence"/>
</dbReference>
<feature type="transmembrane region" description="Helical" evidence="13">
    <location>
        <begin position="367"/>
        <end position="388"/>
    </location>
</feature>
<evidence type="ECO:0000256" key="9">
    <source>
        <dbReference type="ARBA" id="ARBA00023065"/>
    </source>
</evidence>
<keyword evidence="6" id="KW-0851">Voltage-gated channel</keyword>
<dbReference type="GO" id="GO:0008076">
    <property type="term" value="C:voltage-gated potassium channel complex"/>
    <property type="evidence" value="ECO:0007669"/>
    <property type="project" value="InterPro"/>
</dbReference>
<evidence type="ECO:0000256" key="6">
    <source>
        <dbReference type="ARBA" id="ARBA00022882"/>
    </source>
</evidence>
<feature type="transmembrane region" description="Helical" evidence="13">
    <location>
        <begin position="339"/>
        <end position="360"/>
    </location>
</feature>
<dbReference type="Pfam" id="PF00520">
    <property type="entry name" value="Ion_trans"/>
    <property type="match status" value="1"/>
</dbReference>
<evidence type="ECO:0000259" key="14">
    <source>
        <dbReference type="Pfam" id="PF00520"/>
    </source>
</evidence>
<keyword evidence="2" id="KW-0813">Transport</keyword>
<feature type="compositionally biased region" description="Basic residues" evidence="12">
    <location>
        <begin position="1"/>
        <end position="15"/>
    </location>
</feature>
<feature type="transmembrane region" description="Helical" evidence="13">
    <location>
        <begin position="244"/>
        <end position="263"/>
    </location>
</feature>
<evidence type="ECO:0000256" key="5">
    <source>
        <dbReference type="ARBA" id="ARBA00022826"/>
    </source>
</evidence>
<organism evidence="16 17">
    <name type="scientific">Acropora cervicornis</name>
    <name type="common">Staghorn coral</name>
    <dbReference type="NCBI Taxonomy" id="6130"/>
    <lineage>
        <taxon>Eukaryota</taxon>
        <taxon>Metazoa</taxon>
        <taxon>Cnidaria</taxon>
        <taxon>Anthozoa</taxon>
        <taxon>Hexacorallia</taxon>
        <taxon>Scleractinia</taxon>
        <taxon>Astrocoeniina</taxon>
        <taxon>Acroporidae</taxon>
        <taxon>Acropora</taxon>
    </lineage>
</organism>
<evidence type="ECO:0000256" key="7">
    <source>
        <dbReference type="ARBA" id="ARBA00022958"/>
    </source>
</evidence>
<reference evidence="16" key="1">
    <citation type="journal article" date="2023" name="G3 (Bethesda)">
        <title>Whole genome assembly and annotation of the endangered Caribbean coral Acropora cervicornis.</title>
        <authorList>
            <person name="Selwyn J.D."/>
            <person name="Vollmer S.V."/>
        </authorList>
    </citation>
    <scope>NUCLEOTIDE SEQUENCE</scope>
    <source>
        <strain evidence="16">K2</strain>
    </source>
</reference>
<feature type="transmembrane region" description="Helical" evidence="13">
    <location>
        <begin position="275"/>
        <end position="292"/>
    </location>
</feature>
<dbReference type="PRINTS" id="PR00169">
    <property type="entry name" value="KCHANNEL"/>
</dbReference>
<keyword evidence="9" id="KW-0406">Ion transport</keyword>
<feature type="domain" description="Potassium channel tetramerisation-type BTB" evidence="15">
    <location>
        <begin position="52"/>
        <end position="140"/>
    </location>
</feature>
<dbReference type="EMBL" id="JARQWQ010000025">
    <property type="protein sequence ID" value="KAK2563627.1"/>
    <property type="molecule type" value="Genomic_DNA"/>
</dbReference>
<dbReference type="InterPro" id="IPR003972">
    <property type="entry name" value="K_chnl_volt-dep_Kv1"/>
</dbReference>
<protein>
    <submittedName>
        <fullName evidence="16">Potassium voltage-gated channel subfamily A member 3</fullName>
    </submittedName>
</protein>
<comment type="subcellular location">
    <subcellularLocation>
        <location evidence="1">Membrane</location>
        <topology evidence="1">Multi-pass membrane protein</topology>
    </subcellularLocation>
</comment>
<evidence type="ECO:0000256" key="10">
    <source>
        <dbReference type="ARBA" id="ARBA00023136"/>
    </source>
</evidence>
<dbReference type="GO" id="GO:0051260">
    <property type="term" value="P:protein homooligomerization"/>
    <property type="evidence" value="ECO:0007669"/>
    <property type="project" value="InterPro"/>
</dbReference>
<name>A0AAD9V794_ACRCE</name>
<feature type="region of interest" description="Disordered" evidence="12">
    <location>
        <begin position="1"/>
        <end position="51"/>
    </location>
</feature>
<evidence type="ECO:0000256" key="13">
    <source>
        <dbReference type="SAM" id="Phobius"/>
    </source>
</evidence>
<dbReference type="GO" id="GO:0005251">
    <property type="term" value="F:delayed rectifier potassium channel activity"/>
    <property type="evidence" value="ECO:0007669"/>
    <property type="project" value="TreeGrafter"/>
</dbReference>
<keyword evidence="17" id="KW-1185">Reference proteome</keyword>
<keyword evidence="4 13" id="KW-0812">Transmembrane</keyword>
<dbReference type="GO" id="GO:0001508">
    <property type="term" value="P:action potential"/>
    <property type="evidence" value="ECO:0007669"/>
    <property type="project" value="TreeGrafter"/>
</dbReference>
<sequence>MLQFHAQRHKPTRRRQLSEPNLSYDIGEPARQKSIPSVTSPHRRKSDPRNGITVNISGKKYFITTELLSRYPESLLSHKHKRKYFYDCLRDEYFFDRNRCAFESIFTFYVSKGSLVSPGDQEFPQQLLADELHFFGLYQYLSKHDKMNNVVIPSALKKERVIPNRRWQKELWKICEVPDSSLTARLINLVSLLIIITSVVILCLDTLPEARRPPTLSGIFYLKSQRRESDLTEKAKQRIKIMTTLEAFCIGWFTFELFIRLLVSPSKNKFFLQPLNVIDLVAIVPFYISFIISTGKFGLPLYLVRVLRLFKIFQVMKISRYLSVMNVLRQTINSCFTDIWTMNFLILVASVLFGSVVYYFEQWDKDTVFISIPDSCWWALVTLTTLGYGDMAPATLGGKIIGGFCSVSGVLIITPFLPIIFHKFNRFQQLEKEATENKANETKPKKQIYTQYETNRNLMSGKKRRFTV</sequence>
<dbReference type="Gene3D" id="1.20.120.350">
    <property type="entry name" value="Voltage-gated potassium channels. Chain C"/>
    <property type="match status" value="1"/>
</dbReference>
<dbReference type="FunFam" id="1.10.287.70:FF:000028">
    <property type="entry name" value="potassium voltage-gated channel subfamily D member 3"/>
    <property type="match status" value="1"/>
</dbReference>
<feature type="transmembrane region" description="Helical" evidence="13">
    <location>
        <begin position="186"/>
        <end position="204"/>
    </location>
</feature>
<dbReference type="InterPro" id="IPR028325">
    <property type="entry name" value="VG_K_chnl"/>
</dbReference>
<dbReference type="Gene3D" id="3.30.710.10">
    <property type="entry name" value="Potassium Channel Kv1.1, Chain A"/>
    <property type="match status" value="1"/>
</dbReference>
<evidence type="ECO:0000256" key="4">
    <source>
        <dbReference type="ARBA" id="ARBA00022692"/>
    </source>
</evidence>
<dbReference type="SUPFAM" id="SSF81324">
    <property type="entry name" value="Voltage-gated potassium channels"/>
    <property type="match status" value="1"/>
</dbReference>
<evidence type="ECO:0000256" key="8">
    <source>
        <dbReference type="ARBA" id="ARBA00022989"/>
    </source>
</evidence>
<dbReference type="SUPFAM" id="SSF54695">
    <property type="entry name" value="POZ domain"/>
    <property type="match status" value="1"/>
</dbReference>
<evidence type="ECO:0000313" key="16">
    <source>
        <dbReference type="EMBL" id="KAK2563627.1"/>
    </source>
</evidence>
<dbReference type="Pfam" id="PF02214">
    <property type="entry name" value="BTB_2"/>
    <property type="match status" value="1"/>
</dbReference>
<proteinExistence type="predicted"/>
<dbReference type="InterPro" id="IPR027359">
    <property type="entry name" value="Volt_channel_dom_sf"/>
</dbReference>
<keyword evidence="10 13" id="KW-0472">Membrane</keyword>
<dbReference type="InterPro" id="IPR005821">
    <property type="entry name" value="Ion_trans_dom"/>
</dbReference>
<evidence type="ECO:0000313" key="17">
    <source>
        <dbReference type="Proteomes" id="UP001249851"/>
    </source>
</evidence>
<gene>
    <name evidence="16" type="ORF">P5673_013364</name>
</gene>
<keyword evidence="8 13" id="KW-1133">Transmembrane helix</keyword>
<dbReference type="InterPro" id="IPR011333">
    <property type="entry name" value="SKP1/BTB/POZ_sf"/>
</dbReference>
<evidence type="ECO:0000256" key="3">
    <source>
        <dbReference type="ARBA" id="ARBA00022538"/>
    </source>
</evidence>
<dbReference type="PRINTS" id="PR01496">
    <property type="entry name" value="SHAKERCHANEL"/>
</dbReference>
<evidence type="ECO:0000256" key="12">
    <source>
        <dbReference type="SAM" id="MobiDB-lite"/>
    </source>
</evidence>
<dbReference type="AlphaFoldDB" id="A0AAD9V794"/>
<keyword evidence="5" id="KW-0631">Potassium channel</keyword>
<dbReference type="InterPro" id="IPR003131">
    <property type="entry name" value="T1-type_BTB"/>
</dbReference>
<keyword evidence="7" id="KW-0630">Potassium</keyword>
<dbReference type="PANTHER" id="PTHR11537:SF113">
    <property type="entry name" value="POTASSIUM VOLTAGE-GATED CHANNEL PROTEIN SHAKER"/>
    <property type="match status" value="1"/>
</dbReference>
<evidence type="ECO:0000256" key="1">
    <source>
        <dbReference type="ARBA" id="ARBA00004141"/>
    </source>
</evidence>
<feature type="domain" description="Ion transport" evidence="14">
    <location>
        <begin position="185"/>
        <end position="430"/>
    </location>
</feature>
<accession>A0AAD9V794</accession>
<reference evidence="16" key="2">
    <citation type="journal article" date="2023" name="Science">
        <title>Genomic signatures of disease resistance in endangered staghorn corals.</title>
        <authorList>
            <person name="Vollmer S.V."/>
            <person name="Selwyn J.D."/>
            <person name="Despard B.A."/>
            <person name="Roesel C.L."/>
        </authorList>
    </citation>
    <scope>NUCLEOTIDE SEQUENCE</scope>
    <source>
        <strain evidence="16">K2</strain>
    </source>
</reference>
<evidence type="ECO:0000256" key="11">
    <source>
        <dbReference type="ARBA" id="ARBA00023303"/>
    </source>
</evidence>
<evidence type="ECO:0000259" key="15">
    <source>
        <dbReference type="Pfam" id="PF02214"/>
    </source>
</evidence>